<keyword evidence="2 4" id="KW-0012">Acyltransferase</keyword>
<reference evidence="4 5" key="1">
    <citation type="submission" date="2020-08" db="EMBL/GenBank/DDBJ databases">
        <title>Genomic Encyclopedia of Type Strains, Phase III (KMG-III): the genomes of soil and plant-associated and newly described type strains.</title>
        <authorList>
            <person name="Whitman W."/>
        </authorList>
    </citation>
    <scope>NUCLEOTIDE SEQUENCE [LARGE SCALE GENOMIC DNA]</scope>
    <source>
        <strain evidence="4 5">CECT 8577</strain>
    </source>
</reference>
<dbReference type="CDD" id="cd07989">
    <property type="entry name" value="LPLAT_AGPAT-like"/>
    <property type="match status" value="1"/>
</dbReference>
<dbReference type="EMBL" id="JACHWU010000008">
    <property type="protein sequence ID" value="MBB3053298.1"/>
    <property type="molecule type" value="Genomic_DNA"/>
</dbReference>
<dbReference type="GO" id="GO:0006654">
    <property type="term" value="P:phosphatidic acid biosynthetic process"/>
    <property type="evidence" value="ECO:0007669"/>
    <property type="project" value="TreeGrafter"/>
</dbReference>
<evidence type="ECO:0000256" key="1">
    <source>
        <dbReference type="ARBA" id="ARBA00022679"/>
    </source>
</evidence>
<proteinExistence type="predicted"/>
<evidence type="ECO:0000313" key="4">
    <source>
        <dbReference type="EMBL" id="MBB3053298.1"/>
    </source>
</evidence>
<dbReference type="PANTHER" id="PTHR10434">
    <property type="entry name" value="1-ACYL-SN-GLYCEROL-3-PHOSPHATE ACYLTRANSFERASE"/>
    <property type="match status" value="1"/>
</dbReference>
<gene>
    <name evidence="4" type="ORF">FHS23_004342</name>
</gene>
<dbReference type="SUPFAM" id="SSF69593">
    <property type="entry name" value="Glycerol-3-phosphate (1)-acyltransferase"/>
    <property type="match status" value="1"/>
</dbReference>
<sequence>MTGPAGPTGSGELPDGAVPWLHDLGRTIARHLYRPAYRLRVAGMERVPRTGAVVLVANHSTMIEPQLLFGLVPRRSVFLVKDEMFDAAAGPWLRRLGQVPVTRGAPDRTALTTATGVLSRGGLVGVFPEGTRGAGEVTSAHHGAAWLVRNSGATVQPVAVRGTLRPPELQRRRLRPAVDVVAGEPFTLEVGRGRSGLADATEHIRGTLADLVSRVDETRHSDREEKQ</sequence>
<dbReference type="Proteomes" id="UP000550714">
    <property type="component" value="Unassembled WGS sequence"/>
</dbReference>
<dbReference type="AlphaFoldDB" id="A0A839S6H5"/>
<dbReference type="EC" id="2.3.1.51" evidence="4"/>
<dbReference type="InterPro" id="IPR002123">
    <property type="entry name" value="Plipid/glycerol_acylTrfase"/>
</dbReference>
<evidence type="ECO:0000256" key="2">
    <source>
        <dbReference type="ARBA" id="ARBA00023315"/>
    </source>
</evidence>
<name>A0A839S6H5_9PSEU</name>
<dbReference type="Pfam" id="PF01553">
    <property type="entry name" value="Acyltransferase"/>
    <property type="match status" value="1"/>
</dbReference>
<keyword evidence="5" id="KW-1185">Reference proteome</keyword>
<evidence type="ECO:0000259" key="3">
    <source>
        <dbReference type="SMART" id="SM00563"/>
    </source>
</evidence>
<dbReference type="SMART" id="SM00563">
    <property type="entry name" value="PlsC"/>
    <property type="match status" value="1"/>
</dbReference>
<comment type="caution">
    <text evidence="4">The sequence shown here is derived from an EMBL/GenBank/DDBJ whole genome shotgun (WGS) entry which is preliminary data.</text>
</comment>
<organism evidence="4 5">
    <name type="scientific">Prauserella isguenensis</name>
    <dbReference type="NCBI Taxonomy" id="1470180"/>
    <lineage>
        <taxon>Bacteria</taxon>
        <taxon>Bacillati</taxon>
        <taxon>Actinomycetota</taxon>
        <taxon>Actinomycetes</taxon>
        <taxon>Pseudonocardiales</taxon>
        <taxon>Pseudonocardiaceae</taxon>
        <taxon>Prauserella</taxon>
    </lineage>
</organism>
<dbReference type="GO" id="GO:0003841">
    <property type="term" value="F:1-acylglycerol-3-phosphate O-acyltransferase activity"/>
    <property type="evidence" value="ECO:0007669"/>
    <property type="project" value="UniProtKB-EC"/>
</dbReference>
<dbReference type="PANTHER" id="PTHR10434:SF11">
    <property type="entry name" value="1-ACYL-SN-GLYCEROL-3-PHOSPHATE ACYLTRANSFERASE"/>
    <property type="match status" value="1"/>
</dbReference>
<accession>A0A839S6H5</accession>
<protein>
    <submittedName>
        <fullName evidence="4">1-acyl-sn-glycerol-3-phosphate acyltransferase</fullName>
        <ecNumber evidence="4">2.3.1.51</ecNumber>
    </submittedName>
</protein>
<keyword evidence="1 4" id="KW-0808">Transferase</keyword>
<feature type="domain" description="Phospholipid/glycerol acyltransferase" evidence="3">
    <location>
        <begin position="53"/>
        <end position="163"/>
    </location>
</feature>
<dbReference type="RefSeq" id="WP_425501162.1">
    <property type="nucleotide sequence ID" value="NZ_JACHWU010000008.1"/>
</dbReference>
<dbReference type="GO" id="GO:0005886">
    <property type="term" value="C:plasma membrane"/>
    <property type="evidence" value="ECO:0007669"/>
    <property type="project" value="TreeGrafter"/>
</dbReference>
<evidence type="ECO:0000313" key="5">
    <source>
        <dbReference type="Proteomes" id="UP000550714"/>
    </source>
</evidence>